<reference evidence="1 2" key="1">
    <citation type="journal article" date="2012" name="J. Bacteriol.">
        <title>Complete Genome Sequence of the Beer Spoilage Organism Pediococcus claussenii ATCC BAA-344T.</title>
        <authorList>
            <person name="Pittet V."/>
            <person name="Abegunde T."/>
            <person name="Marfleet T."/>
            <person name="Haakensen M."/>
            <person name="Morrow K."/>
            <person name="Jayaprakash T."/>
            <person name="Schroeder K."/>
            <person name="Trost B."/>
            <person name="Byrns S."/>
            <person name="Bergsveinson J."/>
            <person name="Kusalik A."/>
            <person name="Ziola B."/>
        </authorList>
    </citation>
    <scope>NUCLEOTIDE SEQUENCE [LARGE SCALE GENOMIC DNA]</scope>
    <source>
        <strain evidence="1 2">ATCC BAA-344</strain>
    </source>
</reference>
<dbReference type="Proteomes" id="UP000005444">
    <property type="component" value="Chromosome"/>
</dbReference>
<evidence type="ECO:0000313" key="2">
    <source>
        <dbReference type="Proteomes" id="UP000005444"/>
    </source>
</evidence>
<gene>
    <name evidence="1" type="ordered locus">PECL_911</name>
</gene>
<dbReference type="eggNOG" id="COG3613">
    <property type="taxonomic scope" value="Bacteria"/>
</dbReference>
<dbReference type="RefSeq" id="WP_014215377.1">
    <property type="nucleotide sequence ID" value="NC_016605.1"/>
</dbReference>
<dbReference type="KEGG" id="pce:PECL_911"/>
<name>G8PD45_PEDCP</name>
<organism evidence="1 2">
    <name type="scientific">Pediococcus claussenii (strain ATCC BAA-344 / DSM 14800 / JCM 18046 / KCTC 3811 / LMG 21948 / P06)</name>
    <dbReference type="NCBI Taxonomy" id="701521"/>
    <lineage>
        <taxon>Bacteria</taxon>
        <taxon>Bacillati</taxon>
        <taxon>Bacillota</taxon>
        <taxon>Bacilli</taxon>
        <taxon>Lactobacillales</taxon>
        <taxon>Lactobacillaceae</taxon>
        <taxon>Pediococcus</taxon>
    </lineage>
</organism>
<proteinExistence type="predicted"/>
<dbReference type="EMBL" id="CP003137">
    <property type="protein sequence ID" value="AEV95180.1"/>
    <property type="molecule type" value="Genomic_DNA"/>
</dbReference>
<dbReference type="SUPFAM" id="SSF52309">
    <property type="entry name" value="N-(deoxy)ribosyltransferase-like"/>
    <property type="match status" value="1"/>
</dbReference>
<dbReference type="HOGENOM" id="CLU_117644_0_0_9"/>
<keyword evidence="2" id="KW-1185">Reference proteome</keyword>
<dbReference type="GO" id="GO:0016740">
    <property type="term" value="F:transferase activity"/>
    <property type="evidence" value="ECO:0007669"/>
    <property type="project" value="UniProtKB-KW"/>
</dbReference>
<dbReference type="PATRIC" id="fig|701521.8.peg.859"/>
<dbReference type="STRING" id="701521.PECL_911"/>
<dbReference type="InterPro" id="IPR007710">
    <property type="entry name" value="Nucleoside_deoxyribTrfase"/>
</dbReference>
<accession>G8PD45</accession>
<sequence>MTSTKSIYLAGPFFDDNQINRINQVLELLQKNDTVNSDRIFVPMQHQMESEKFGSFRWQVGVFESDIRQVRTADVVVAVLDYSKDGDEVISDPGTVFEIGMAFEHGVPVVLVQFDESKKMNLMLARSYATFFRGDGIQNLASYNFNELPSNILDVDVF</sequence>
<dbReference type="AlphaFoldDB" id="G8PD45"/>
<dbReference type="Gene3D" id="3.40.50.450">
    <property type="match status" value="1"/>
</dbReference>
<protein>
    <submittedName>
        <fullName evidence="1">Nucleoside 2-deoxyribosyltransferase family protein</fullName>
    </submittedName>
</protein>
<evidence type="ECO:0000313" key="1">
    <source>
        <dbReference type="EMBL" id="AEV95180.1"/>
    </source>
</evidence>
<dbReference type="Pfam" id="PF05014">
    <property type="entry name" value="Nuc_deoxyrib_tr"/>
    <property type="match status" value="1"/>
</dbReference>